<feature type="transmembrane region" description="Helical" evidence="10">
    <location>
        <begin position="641"/>
        <end position="663"/>
    </location>
</feature>
<evidence type="ECO:0000256" key="3">
    <source>
        <dbReference type="ARBA" id="ARBA00022692"/>
    </source>
</evidence>
<dbReference type="GO" id="GO:0055070">
    <property type="term" value="P:copper ion homeostasis"/>
    <property type="evidence" value="ECO:0007669"/>
    <property type="project" value="TreeGrafter"/>
</dbReference>
<evidence type="ECO:0000256" key="10">
    <source>
        <dbReference type="RuleBase" id="RU362081"/>
    </source>
</evidence>
<evidence type="ECO:0000256" key="2">
    <source>
        <dbReference type="ARBA" id="ARBA00006024"/>
    </source>
</evidence>
<keyword evidence="7" id="KW-1278">Translocase</keyword>
<dbReference type="CDD" id="cd02094">
    <property type="entry name" value="P-type_ATPase_Cu-like"/>
    <property type="match status" value="1"/>
</dbReference>
<dbReference type="SUPFAM" id="SSF81653">
    <property type="entry name" value="Calcium ATPase, transduction domain A"/>
    <property type="match status" value="1"/>
</dbReference>
<feature type="domain" description="HMA" evidence="12">
    <location>
        <begin position="145"/>
        <end position="210"/>
    </location>
</feature>
<dbReference type="SFLD" id="SFLDF00027">
    <property type="entry name" value="p-type_atpase"/>
    <property type="match status" value="1"/>
</dbReference>
<feature type="transmembrane region" description="Helical" evidence="10">
    <location>
        <begin position="326"/>
        <end position="350"/>
    </location>
</feature>
<evidence type="ECO:0000259" key="12">
    <source>
        <dbReference type="PROSITE" id="PS50846"/>
    </source>
</evidence>
<protein>
    <submittedName>
        <fullName evidence="13">Cu-transporting P1B-1 ATPase</fullName>
    </submittedName>
</protein>
<evidence type="ECO:0000256" key="8">
    <source>
        <dbReference type="ARBA" id="ARBA00022989"/>
    </source>
</evidence>
<dbReference type="PROSITE" id="PS50846">
    <property type="entry name" value="HMA_2"/>
    <property type="match status" value="2"/>
</dbReference>
<dbReference type="InterPro" id="IPR001757">
    <property type="entry name" value="P_typ_ATPase"/>
</dbReference>
<dbReference type="GO" id="GO:0005507">
    <property type="term" value="F:copper ion binding"/>
    <property type="evidence" value="ECO:0007669"/>
    <property type="project" value="TreeGrafter"/>
</dbReference>
<evidence type="ECO:0000256" key="5">
    <source>
        <dbReference type="ARBA" id="ARBA00022741"/>
    </source>
</evidence>
<dbReference type="InterPro" id="IPR006121">
    <property type="entry name" value="HMA_dom"/>
</dbReference>
<feature type="domain" description="HMA" evidence="12">
    <location>
        <begin position="10"/>
        <end position="76"/>
    </location>
</feature>
<dbReference type="Pfam" id="PF00403">
    <property type="entry name" value="HMA"/>
    <property type="match status" value="1"/>
</dbReference>
<dbReference type="InterPro" id="IPR036412">
    <property type="entry name" value="HAD-like_sf"/>
</dbReference>
<dbReference type="PANTHER" id="PTHR43520:SF32">
    <property type="entry name" value="COPPER RESISTANCE P-TYPE ATPASE (EUROFUNG)"/>
    <property type="match status" value="1"/>
</dbReference>
<dbReference type="InterPro" id="IPR044492">
    <property type="entry name" value="P_typ_ATPase_HD_dom"/>
</dbReference>
<organism evidence="13">
    <name type="scientific">Amanita strobiliformis</name>
    <dbReference type="NCBI Taxonomy" id="67730"/>
    <lineage>
        <taxon>Eukaryota</taxon>
        <taxon>Fungi</taxon>
        <taxon>Dikarya</taxon>
        <taxon>Basidiomycota</taxon>
        <taxon>Agaricomycotina</taxon>
        <taxon>Agaricomycetes</taxon>
        <taxon>Agaricomycetidae</taxon>
        <taxon>Agaricales</taxon>
        <taxon>Pluteineae</taxon>
        <taxon>Amanitaceae</taxon>
        <taxon>Amanita</taxon>
    </lineage>
</organism>
<dbReference type="InterPro" id="IPR017969">
    <property type="entry name" value="Heavy-metal-associated_CS"/>
</dbReference>
<dbReference type="Gene3D" id="3.40.50.1000">
    <property type="entry name" value="HAD superfamily/HAD-like"/>
    <property type="match status" value="1"/>
</dbReference>
<feature type="transmembrane region" description="Helical" evidence="10">
    <location>
        <begin position="683"/>
        <end position="716"/>
    </location>
</feature>
<evidence type="ECO:0000256" key="1">
    <source>
        <dbReference type="ARBA" id="ARBA00004141"/>
    </source>
</evidence>
<dbReference type="EMBL" id="MF317930">
    <property type="protein sequence ID" value="AWF79126.1"/>
    <property type="molecule type" value="mRNA"/>
</dbReference>
<dbReference type="NCBIfam" id="TIGR01525">
    <property type="entry name" value="ATPase-IB_hvy"/>
    <property type="match status" value="1"/>
</dbReference>
<dbReference type="GO" id="GO:0043682">
    <property type="term" value="F:P-type divalent copper transporter activity"/>
    <property type="evidence" value="ECO:0007669"/>
    <property type="project" value="TreeGrafter"/>
</dbReference>
<dbReference type="Pfam" id="PF00122">
    <property type="entry name" value="E1-E2_ATPase"/>
    <property type="match status" value="1"/>
</dbReference>
<dbReference type="InterPro" id="IPR008250">
    <property type="entry name" value="ATPase_P-typ_transduc_dom_A_sf"/>
</dbReference>
<dbReference type="NCBIfam" id="TIGR01494">
    <property type="entry name" value="ATPase_P-type"/>
    <property type="match status" value="2"/>
</dbReference>
<evidence type="ECO:0000256" key="4">
    <source>
        <dbReference type="ARBA" id="ARBA00022723"/>
    </source>
</evidence>
<dbReference type="GO" id="GO:0016020">
    <property type="term" value="C:membrane"/>
    <property type="evidence" value="ECO:0007669"/>
    <property type="project" value="UniProtKB-SubCell"/>
</dbReference>
<dbReference type="AlphaFoldDB" id="A0A2S1JL61"/>
<dbReference type="SUPFAM" id="SSF55008">
    <property type="entry name" value="HMA, heavy metal-associated domain"/>
    <property type="match status" value="2"/>
</dbReference>
<dbReference type="InterPro" id="IPR059000">
    <property type="entry name" value="ATPase_P-type_domA"/>
</dbReference>
<dbReference type="InterPro" id="IPR023298">
    <property type="entry name" value="ATPase_P-typ_TM_dom_sf"/>
</dbReference>
<dbReference type="Pfam" id="PF00702">
    <property type="entry name" value="Hydrolase"/>
    <property type="match status" value="1"/>
</dbReference>
<dbReference type="InterPro" id="IPR023214">
    <property type="entry name" value="HAD_sf"/>
</dbReference>
<keyword evidence="5 10" id="KW-0547">Nucleotide-binding</keyword>
<dbReference type="PRINTS" id="PR00119">
    <property type="entry name" value="CATATPASE"/>
</dbReference>
<dbReference type="SUPFAM" id="SSF81665">
    <property type="entry name" value="Calcium ATPase, transmembrane domain M"/>
    <property type="match status" value="1"/>
</dbReference>
<feature type="transmembrane region" description="Helical" evidence="10">
    <location>
        <begin position="1056"/>
        <end position="1077"/>
    </location>
</feature>
<reference evidence="13" key="1">
    <citation type="submission" date="2017-06" db="EMBL/GenBank/DDBJ databases">
        <title>Functional analysis of two members of the Cu-transporting P1B-1-ATPases from the ectomycorrhizal Ag-hyperaccumulating Amanita strobiliformis.</title>
        <authorList>
            <person name="Benes V."/>
            <person name="Sacky J."/>
            <person name="Leonhardt T."/>
            <person name="Borovicka J."/>
            <person name="Kotrba P."/>
        </authorList>
    </citation>
    <scope>NUCLEOTIDE SEQUENCE</scope>
</reference>
<dbReference type="SUPFAM" id="SSF56784">
    <property type="entry name" value="HAD-like"/>
    <property type="match status" value="1"/>
</dbReference>
<comment type="subcellular location">
    <subcellularLocation>
        <location evidence="1">Membrane</location>
        <topology evidence="1">Multi-pass membrane protein</topology>
    </subcellularLocation>
</comment>
<dbReference type="CDD" id="cd00371">
    <property type="entry name" value="HMA"/>
    <property type="match status" value="2"/>
</dbReference>
<dbReference type="GO" id="GO:0016887">
    <property type="term" value="F:ATP hydrolysis activity"/>
    <property type="evidence" value="ECO:0007669"/>
    <property type="project" value="InterPro"/>
</dbReference>
<dbReference type="Gene3D" id="3.40.1110.10">
    <property type="entry name" value="Calcium-transporting ATPase, cytoplasmic domain N"/>
    <property type="match status" value="1"/>
</dbReference>
<accession>A0A2S1JL61</accession>
<comment type="similarity">
    <text evidence="2 10">Belongs to the cation transport ATPase (P-type) (TC 3.A.3) family. Type IB subfamily.</text>
</comment>
<dbReference type="SFLD" id="SFLDG00002">
    <property type="entry name" value="C1.7:_P-type_atpase_like"/>
    <property type="match status" value="1"/>
</dbReference>
<dbReference type="Gene3D" id="3.30.70.100">
    <property type="match status" value="2"/>
</dbReference>
<evidence type="ECO:0000256" key="9">
    <source>
        <dbReference type="ARBA" id="ARBA00023136"/>
    </source>
</evidence>
<keyword evidence="4 10" id="KW-0479">Metal-binding</keyword>
<dbReference type="PANTHER" id="PTHR43520">
    <property type="entry name" value="ATP7, ISOFORM B"/>
    <property type="match status" value="1"/>
</dbReference>
<feature type="transmembrane region" description="Helical" evidence="10">
    <location>
        <begin position="457"/>
        <end position="475"/>
    </location>
</feature>
<proteinExistence type="evidence at transcript level"/>
<dbReference type="PROSITE" id="PS01047">
    <property type="entry name" value="HMA_1"/>
    <property type="match status" value="1"/>
</dbReference>
<dbReference type="GO" id="GO:0005524">
    <property type="term" value="F:ATP binding"/>
    <property type="evidence" value="ECO:0007669"/>
    <property type="project" value="UniProtKB-UniRule"/>
</dbReference>
<feature type="transmembrane region" description="Helical" evidence="10">
    <location>
        <begin position="424"/>
        <end position="445"/>
    </location>
</feature>
<feature type="transmembrane region" description="Helical" evidence="10">
    <location>
        <begin position="370"/>
        <end position="392"/>
    </location>
</feature>
<feature type="transmembrane region" description="Helical" evidence="10">
    <location>
        <begin position="1028"/>
        <end position="1050"/>
    </location>
</feature>
<dbReference type="InterPro" id="IPR036163">
    <property type="entry name" value="HMA_dom_sf"/>
</dbReference>
<keyword evidence="6 10" id="KW-0067">ATP-binding</keyword>
<keyword evidence="9 10" id="KW-0472">Membrane</keyword>
<name>A0A2S1JL61_9AGAR</name>
<feature type="region of interest" description="Disordered" evidence="11">
    <location>
        <begin position="516"/>
        <end position="535"/>
    </location>
</feature>
<dbReference type="Gene3D" id="2.70.150.10">
    <property type="entry name" value="Calcium-transporting ATPase, cytoplasmic transduction domain A"/>
    <property type="match status" value="1"/>
</dbReference>
<evidence type="ECO:0000256" key="7">
    <source>
        <dbReference type="ARBA" id="ARBA00022967"/>
    </source>
</evidence>
<dbReference type="SFLD" id="SFLDS00003">
    <property type="entry name" value="Haloacid_Dehalogenase"/>
    <property type="match status" value="1"/>
</dbReference>
<evidence type="ECO:0000313" key="13">
    <source>
        <dbReference type="EMBL" id="AWF79126.1"/>
    </source>
</evidence>
<keyword evidence="8 10" id="KW-1133">Transmembrane helix</keyword>
<dbReference type="InterPro" id="IPR018303">
    <property type="entry name" value="ATPase_P-typ_P_site"/>
</dbReference>
<keyword evidence="3 10" id="KW-0812">Transmembrane</keyword>
<dbReference type="InterPro" id="IPR027256">
    <property type="entry name" value="P-typ_ATPase_IB"/>
</dbReference>
<dbReference type="InterPro" id="IPR023299">
    <property type="entry name" value="ATPase_P-typ_cyto_dom_N"/>
</dbReference>
<dbReference type="PROSITE" id="PS00154">
    <property type="entry name" value="ATPASE_E1_E2"/>
    <property type="match status" value="1"/>
</dbReference>
<sequence length="1097" mass="118260">MGTLHFTVVMETTIHIQNLHCNSCIDTIEESLYGLSPVPSSINASIELRSIRIVHEPTLLLPMVQQKLVDAGFNIQVEYSGALDGTKKVHSDTAVLMGKSGAHGQHCGWCRENAETPHVPLGRRELDVVPKTPTSDKGIASYDGYRLTIAIGGMTCASCTRTITDAVAPIPGVRNVSINLIENSGVCILDNGNLAELVRDSIDDCGYEVEIVSVEPVSRNVSASATTPSRTVALKVDGISSPQCLKKIMNAVEAMGDQLTVEKALTSHTDPILIVSYVPKPPSFSIRSIVAAIQLSNDPPYHVTISHPPTLEDLSKTVQARERRDMFFRLVFTIIAAIPTFVLGVVYMSLVKDGNPGKTYLMEPAWVGNASRLEWALLFVSTPVMFYSANIFHRKSIKEIRALWRKSRSATLFQRFVKFGSMNLLISSGVSVAYFSSLALLIMAATTPRSGDSDRTTYFDAVVFLTLFLLIGRFIEVRSKARTADAITALSALQPAEALLVVPDSLSPREISFEELEKGADGPPGCHSAGLSPGTKTERVPADFLEIGDITCVPHGATPPADGTIVPGEKSLFDESSLTGESRLVTRESGDKVHVGTINKGRMVHVRVDTIGGKTMLDDIIRVVREGQTHKAPIERVADAITGYFVPVITLLAILTWLIWLTLGYSNLLPRDYLDIELGGWVVWSLGFAIAVFVVACPCGIGLAAPTAFLVGLGLAAKHGILARGGGEAFQEMSQIDIIVFDKTGTVTEGGEPRVSDFALLAEDTWNEELVKGIASELEIASTHPLARAIHGYCSSAKSATGLTMSSFEEVAGRGLRAEFDGLQCTAVLGSEKWIQEHEAELDNGLSRRLEAWKSEGKSVVVLAICDNKQPNGQRKFKIAAAFAVTDVVRPEATEVIAWFQKKGIETWMISGDDPKTASVVASMVGIPSENVIAGVLPHEKSEKVQQLQQGSRAKKSHKKNRTVVAMVGDGINDAPALSAADVGIAIGSGSDVAISSASFVLLSSNLRSLITLRDLSKTVIKRVKFNFAWALMYNIMAIPIAAGVIYPARRARLDPVWASLAMALSSCSVIASSLLLKTYKAPRITIEHKGAEPRSQ</sequence>
<evidence type="ECO:0000256" key="11">
    <source>
        <dbReference type="SAM" id="MobiDB-lite"/>
    </source>
</evidence>
<gene>
    <name evidence="13" type="primary">CRD1</name>
</gene>
<evidence type="ECO:0000256" key="6">
    <source>
        <dbReference type="ARBA" id="ARBA00022840"/>
    </source>
</evidence>